<protein>
    <submittedName>
        <fullName evidence="2">Uncharacterized protein</fullName>
    </submittedName>
</protein>
<sequence length="64" mass="7127">MVVEDQTIDATSGDRTLAPSSSLRVPRRRSRSRSLDNSVETRTSFAAFKESLKMRNVKNNVLGS</sequence>
<reference evidence="2" key="1">
    <citation type="journal article" date="2023" name="G3 (Bethesda)">
        <title>Whole genome assembly and annotation of the endangered Caribbean coral Acropora cervicornis.</title>
        <authorList>
            <person name="Selwyn J.D."/>
            <person name="Vollmer S.V."/>
        </authorList>
    </citation>
    <scope>NUCLEOTIDE SEQUENCE</scope>
    <source>
        <strain evidence="2">K2</strain>
    </source>
</reference>
<dbReference type="AlphaFoldDB" id="A0AAD9VCW0"/>
<dbReference type="Proteomes" id="UP001249851">
    <property type="component" value="Unassembled WGS sequence"/>
</dbReference>
<name>A0AAD9VCW0_ACRCE</name>
<proteinExistence type="predicted"/>
<gene>
    <name evidence="2" type="ORF">P5673_005754</name>
</gene>
<keyword evidence="3" id="KW-1185">Reference proteome</keyword>
<comment type="caution">
    <text evidence="2">The sequence shown here is derived from an EMBL/GenBank/DDBJ whole genome shotgun (WGS) entry which is preliminary data.</text>
</comment>
<evidence type="ECO:0000313" key="2">
    <source>
        <dbReference type="EMBL" id="KAK2569898.1"/>
    </source>
</evidence>
<evidence type="ECO:0000256" key="1">
    <source>
        <dbReference type="SAM" id="MobiDB-lite"/>
    </source>
</evidence>
<evidence type="ECO:0000313" key="3">
    <source>
        <dbReference type="Proteomes" id="UP001249851"/>
    </source>
</evidence>
<dbReference type="EMBL" id="JARQWQ010000009">
    <property type="protein sequence ID" value="KAK2569898.1"/>
    <property type="molecule type" value="Genomic_DNA"/>
</dbReference>
<accession>A0AAD9VCW0</accession>
<reference evidence="2" key="2">
    <citation type="journal article" date="2023" name="Science">
        <title>Genomic signatures of disease resistance in endangered staghorn corals.</title>
        <authorList>
            <person name="Vollmer S.V."/>
            <person name="Selwyn J.D."/>
            <person name="Despard B.A."/>
            <person name="Roesel C.L."/>
        </authorList>
    </citation>
    <scope>NUCLEOTIDE SEQUENCE</scope>
    <source>
        <strain evidence="2">K2</strain>
    </source>
</reference>
<feature type="region of interest" description="Disordered" evidence="1">
    <location>
        <begin position="1"/>
        <end position="40"/>
    </location>
</feature>
<organism evidence="2 3">
    <name type="scientific">Acropora cervicornis</name>
    <name type="common">Staghorn coral</name>
    <dbReference type="NCBI Taxonomy" id="6130"/>
    <lineage>
        <taxon>Eukaryota</taxon>
        <taxon>Metazoa</taxon>
        <taxon>Cnidaria</taxon>
        <taxon>Anthozoa</taxon>
        <taxon>Hexacorallia</taxon>
        <taxon>Scleractinia</taxon>
        <taxon>Astrocoeniina</taxon>
        <taxon>Acroporidae</taxon>
        <taxon>Acropora</taxon>
    </lineage>
</organism>